<dbReference type="Pfam" id="PF00724">
    <property type="entry name" value="Oxidored_FMN"/>
    <property type="match status" value="1"/>
</dbReference>
<dbReference type="Proteomes" id="UP000075221">
    <property type="component" value="Chromosome"/>
</dbReference>
<dbReference type="SUPFAM" id="SSF51395">
    <property type="entry name" value="FMN-linked oxidoreductases"/>
    <property type="match status" value="1"/>
</dbReference>
<evidence type="ECO:0000313" key="3">
    <source>
        <dbReference type="EMBL" id="AOZ45716.1"/>
    </source>
</evidence>
<feature type="domain" description="NADH:flavin oxidoreductase/NADH oxidase N-terminal" evidence="1">
    <location>
        <begin position="9"/>
        <end position="229"/>
    </location>
</feature>
<evidence type="ECO:0000313" key="2">
    <source>
        <dbReference type="EMBL" id="AMS04224.1"/>
    </source>
</evidence>
<dbReference type="PANTHER" id="PTHR22893:SF55">
    <property type="entry name" value="OXIDOREDUCTASE-RELATED"/>
    <property type="match status" value="1"/>
</dbReference>
<evidence type="ECO:0000259" key="1">
    <source>
        <dbReference type="Pfam" id="PF00724"/>
    </source>
</evidence>
<dbReference type="PANTHER" id="PTHR22893">
    <property type="entry name" value="NADH OXIDOREDUCTASE-RELATED"/>
    <property type="match status" value="1"/>
</dbReference>
<reference evidence="3 5" key="1">
    <citation type="journal article" date="2016" name="Plant Dis.">
        <title>Improved production of propionic acid using genome shuffling.</title>
        <authorList>
            <person name="Luna-Flores C.H."/>
            <person name="Palfreyman R.W."/>
            <person name="Kromer J.O."/>
            <person name="Nielsen L.K."/>
            <person name="Marcellin E."/>
        </authorList>
    </citation>
    <scope>NUCLEOTIDE SEQUENCE [LARGE SCALE GENOMIC DNA]</scope>
    <source>
        <strain evidence="3 5">F3E8</strain>
    </source>
</reference>
<dbReference type="EMBL" id="CP015970">
    <property type="protein sequence ID" value="AOZ45716.1"/>
    <property type="molecule type" value="Genomic_DNA"/>
</dbReference>
<organism evidence="2 4">
    <name type="scientific">Acidipropionibacterium acidipropionici</name>
    <dbReference type="NCBI Taxonomy" id="1748"/>
    <lineage>
        <taxon>Bacteria</taxon>
        <taxon>Bacillati</taxon>
        <taxon>Actinomycetota</taxon>
        <taxon>Actinomycetes</taxon>
        <taxon>Propionibacteriales</taxon>
        <taxon>Propionibacteriaceae</taxon>
        <taxon>Acidipropionibacterium</taxon>
    </lineage>
</organism>
<proteinExistence type="predicted"/>
<dbReference type="InterPro" id="IPR013785">
    <property type="entry name" value="Aldolase_TIM"/>
</dbReference>
<sequence>MTSADITALLKPFDDGSHHLRNRIVMAPMTRRFSPGGVPGPDVAAYYARRASSVGLIITEGVLIDHPSAGSDPDVPHLYGDRALAGWRQVTDAVHEAGGRIAAQLWHVGLARDPEGPLYPGYPALSPSGIDGAGRPAGTAATSEQLAGIRDAYARSAAAARDAGFDGVEVHGAHGYFLDLFLWEATNRRDDEFGGSLEARVRYPASVVAAVRDAVGPDFPIIFRFSQWKNGFWDARIARTPEELGRFLGLLAQAGVDAFHPSTRRFWLPGFEGSDLTLAGWTRRLSGLPTIAVGGLGVPPRPEDPGTVLPENVPPTERVADAAAAIGAGEFDLMAVGRALLTDPDWVTELQEDRIGEMTAYRKPDEDYLDGAARGGAIG</sequence>
<dbReference type="GO" id="GO:0010181">
    <property type="term" value="F:FMN binding"/>
    <property type="evidence" value="ECO:0007669"/>
    <property type="project" value="InterPro"/>
</dbReference>
<name>A0AAC9AMN3_9ACTN</name>
<dbReference type="AlphaFoldDB" id="A0AAC9AMN3"/>
<accession>A0AAC9AMN3</accession>
<dbReference type="EMBL" id="CP014352">
    <property type="protein sequence ID" value="AMS04224.1"/>
    <property type="molecule type" value="Genomic_DNA"/>
</dbReference>
<dbReference type="Gene3D" id="3.20.20.70">
    <property type="entry name" value="Aldolase class I"/>
    <property type="match status" value="1"/>
</dbReference>
<dbReference type="Proteomes" id="UP000178666">
    <property type="component" value="Chromosome"/>
</dbReference>
<dbReference type="RefSeq" id="WP_062818796.1">
    <property type="nucleotide sequence ID" value="NZ_CP014352.1"/>
</dbReference>
<protein>
    <submittedName>
        <fullName evidence="2">12-oxophytodienoate reductase</fullName>
    </submittedName>
</protein>
<keyword evidence="5" id="KW-1185">Reference proteome</keyword>
<dbReference type="GO" id="GO:0005829">
    <property type="term" value="C:cytosol"/>
    <property type="evidence" value="ECO:0007669"/>
    <property type="project" value="TreeGrafter"/>
</dbReference>
<gene>
    <name evidence="3" type="ORF">A8L58_02185</name>
    <name evidence="2" type="ORF">AXH35_00715</name>
</gene>
<dbReference type="InterPro" id="IPR045247">
    <property type="entry name" value="Oye-like"/>
</dbReference>
<dbReference type="InterPro" id="IPR001155">
    <property type="entry name" value="OxRdtase_FMN_N"/>
</dbReference>
<evidence type="ECO:0000313" key="4">
    <source>
        <dbReference type="Proteomes" id="UP000075221"/>
    </source>
</evidence>
<dbReference type="GO" id="GO:0016491">
    <property type="term" value="F:oxidoreductase activity"/>
    <property type="evidence" value="ECO:0007669"/>
    <property type="project" value="InterPro"/>
</dbReference>
<evidence type="ECO:0000313" key="5">
    <source>
        <dbReference type="Proteomes" id="UP000178666"/>
    </source>
</evidence>
<reference evidence="2 4" key="2">
    <citation type="submission" date="2016-02" db="EMBL/GenBank/DDBJ databases">
        <title>Complete Genome Sequence of Propionibacterium acidipropionici ATCC 55737.</title>
        <authorList>
            <person name="Luna Flores C.H."/>
            <person name="Nielsen L.K."/>
            <person name="Marcellin E."/>
        </authorList>
    </citation>
    <scope>NUCLEOTIDE SEQUENCE [LARGE SCALE GENOMIC DNA]</scope>
    <source>
        <strain evidence="2 4">ATCC 55737</strain>
    </source>
</reference>